<protein>
    <submittedName>
        <fullName evidence="1">Uncharacterized protein</fullName>
    </submittedName>
</protein>
<proteinExistence type="predicted"/>
<evidence type="ECO:0000313" key="2">
    <source>
        <dbReference type="Proteomes" id="UP000192652"/>
    </source>
</evidence>
<accession>A0ABX3PGD4</accession>
<dbReference type="Proteomes" id="UP000192652">
    <property type="component" value="Unassembled WGS sequence"/>
</dbReference>
<comment type="caution">
    <text evidence="1">The sequence shown here is derived from an EMBL/GenBank/DDBJ whole genome shotgun (WGS) entry which is preliminary data.</text>
</comment>
<dbReference type="EMBL" id="MSPX01000002">
    <property type="protein sequence ID" value="OQP87594.1"/>
    <property type="molecule type" value="Genomic_DNA"/>
</dbReference>
<keyword evidence="2" id="KW-1185">Reference proteome</keyword>
<evidence type="ECO:0000313" key="1">
    <source>
        <dbReference type="EMBL" id="OQP87594.1"/>
    </source>
</evidence>
<gene>
    <name evidence="1" type="ORF">BTR14_03225</name>
</gene>
<name>A0ABX3PGD4_9HYPH</name>
<organism evidence="1 2">
    <name type="scientific">Xaviernesmea rhizosphaerae</name>
    <dbReference type="NCBI Taxonomy" id="1672749"/>
    <lineage>
        <taxon>Bacteria</taxon>
        <taxon>Pseudomonadati</taxon>
        <taxon>Pseudomonadota</taxon>
        <taxon>Alphaproteobacteria</taxon>
        <taxon>Hyphomicrobiales</taxon>
        <taxon>Rhizobiaceae</taxon>
        <taxon>Rhizobium/Agrobacterium group</taxon>
        <taxon>Xaviernesmea</taxon>
    </lineage>
</organism>
<dbReference type="RefSeq" id="WP_081173770.1">
    <property type="nucleotide sequence ID" value="NZ_MSPX01000002.1"/>
</dbReference>
<reference evidence="1 2" key="1">
    <citation type="journal article" date="2017" name="Antonie Van Leeuwenhoek">
        <title>Rhizobium rhizosphaerae sp. nov., a novel species isolated from rice rhizosphere.</title>
        <authorList>
            <person name="Zhao J.J."/>
            <person name="Zhang J."/>
            <person name="Zhang R.J."/>
            <person name="Zhang C.W."/>
            <person name="Yin H.Q."/>
            <person name="Zhang X.X."/>
        </authorList>
    </citation>
    <scope>NUCLEOTIDE SEQUENCE [LARGE SCALE GENOMIC DNA]</scope>
    <source>
        <strain evidence="1 2">RD15</strain>
    </source>
</reference>
<sequence>MKLHEIKARCNIMTASLQAVDDLAQGMYPQNPHLQKEAGALQAIIIVLAEYAEHTEEVFCEFSDDVDSTRPVAGRRKAGK</sequence>